<dbReference type="EMBL" id="MNPL01012445">
    <property type="protein sequence ID" value="OQR72128.1"/>
    <property type="molecule type" value="Genomic_DNA"/>
</dbReference>
<keyword evidence="10 12" id="KW-0675">Receptor</keyword>
<dbReference type="Pfam" id="PF09439">
    <property type="entry name" value="SRPRB"/>
    <property type="match status" value="1"/>
</dbReference>
<evidence type="ECO:0000256" key="4">
    <source>
        <dbReference type="ARBA" id="ARBA00022692"/>
    </source>
</evidence>
<protein>
    <recommendedName>
        <fullName evidence="3">Signal recognition particle receptor subunit beta</fullName>
    </recommendedName>
</protein>
<dbReference type="CDD" id="cd04105">
    <property type="entry name" value="SR_beta"/>
    <property type="match status" value="1"/>
</dbReference>
<evidence type="ECO:0000256" key="1">
    <source>
        <dbReference type="ARBA" id="ARBA00004389"/>
    </source>
</evidence>
<dbReference type="FunCoup" id="A0A1V9XFJ6">
    <property type="interactions" value="1390"/>
</dbReference>
<accession>A0A1V9XFJ6</accession>
<evidence type="ECO:0000256" key="6">
    <source>
        <dbReference type="ARBA" id="ARBA00022824"/>
    </source>
</evidence>
<keyword evidence="6" id="KW-0256">Endoplasmic reticulum</keyword>
<dbReference type="InterPro" id="IPR027417">
    <property type="entry name" value="P-loop_NTPase"/>
</dbReference>
<comment type="caution">
    <text evidence="12">The sequence shown here is derived from an EMBL/GenBank/DDBJ whole genome shotgun (WGS) entry which is preliminary data.</text>
</comment>
<dbReference type="AlphaFoldDB" id="A0A1V9XFJ6"/>
<proteinExistence type="inferred from homology"/>
<gene>
    <name evidence="12" type="ORF">BIW11_01370</name>
</gene>
<dbReference type="GO" id="GO:0005525">
    <property type="term" value="F:GTP binding"/>
    <property type="evidence" value="ECO:0007669"/>
    <property type="project" value="UniProtKB-KW"/>
</dbReference>
<dbReference type="SUPFAM" id="SSF52540">
    <property type="entry name" value="P-loop containing nucleoside triphosphate hydrolases"/>
    <property type="match status" value="1"/>
</dbReference>
<evidence type="ECO:0000256" key="11">
    <source>
        <dbReference type="SAM" id="Phobius"/>
    </source>
</evidence>
<feature type="transmembrane region" description="Helical" evidence="11">
    <location>
        <begin position="59"/>
        <end position="77"/>
    </location>
</feature>
<dbReference type="STRING" id="418985.A0A1V9XFJ6"/>
<evidence type="ECO:0000256" key="2">
    <source>
        <dbReference type="ARBA" id="ARBA00005619"/>
    </source>
</evidence>
<evidence type="ECO:0000256" key="3">
    <source>
        <dbReference type="ARBA" id="ARBA00020256"/>
    </source>
</evidence>
<organism evidence="12 13">
    <name type="scientific">Tropilaelaps mercedesae</name>
    <dbReference type="NCBI Taxonomy" id="418985"/>
    <lineage>
        <taxon>Eukaryota</taxon>
        <taxon>Metazoa</taxon>
        <taxon>Ecdysozoa</taxon>
        <taxon>Arthropoda</taxon>
        <taxon>Chelicerata</taxon>
        <taxon>Arachnida</taxon>
        <taxon>Acari</taxon>
        <taxon>Parasitiformes</taxon>
        <taxon>Mesostigmata</taxon>
        <taxon>Gamasina</taxon>
        <taxon>Dermanyssoidea</taxon>
        <taxon>Laelapidae</taxon>
        <taxon>Tropilaelaps</taxon>
    </lineage>
</organism>
<dbReference type="PANTHER" id="PTHR46693">
    <property type="entry name" value="ADP-RIBOSYLATION FACTOR-LIKE PROTEIN 15"/>
    <property type="match status" value="1"/>
</dbReference>
<keyword evidence="8" id="KW-0342">GTP-binding</keyword>
<evidence type="ECO:0000313" key="12">
    <source>
        <dbReference type="EMBL" id="OQR72128.1"/>
    </source>
</evidence>
<keyword evidence="5" id="KW-0547">Nucleotide-binding</keyword>
<evidence type="ECO:0000256" key="8">
    <source>
        <dbReference type="ARBA" id="ARBA00023134"/>
    </source>
</evidence>
<evidence type="ECO:0000256" key="9">
    <source>
        <dbReference type="ARBA" id="ARBA00023136"/>
    </source>
</evidence>
<evidence type="ECO:0000313" key="13">
    <source>
        <dbReference type="Proteomes" id="UP000192247"/>
    </source>
</evidence>
<dbReference type="InterPro" id="IPR019009">
    <property type="entry name" value="SRP_receptor_beta_su"/>
</dbReference>
<dbReference type="OrthoDB" id="41266at2759"/>
<dbReference type="Proteomes" id="UP000192247">
    <property type="component" value="Unassembled WGS sequence"/>
</dbReference>
<comment type="subcellular location">
    <subcellularLocation>
        <location evidence="1">Endoplasmic reticulum membrane</location>
        <topology evidence="1">Single-pass membrane protein</topology>
    </subcellularLocation>
</comment>
<evidence type="ECO:0000256" key="7">
    <source>
        <dbReference type="ARBA" id="ARBA00022989"/>
    </source>
</evidence>
<keyword evidence="7 11" id="KW-1133">Transmembrane helix</keyword>
<dbReference type="GO" id="GO:0005789">
    <property type="term" value="C:endoplasmic reticulum membrane"/>
    <property type="evidence" value="ECO:0007669"/>
    <property type="project" value="UniProtKB-SubCell"/>
</dbReference>
<dbReference type="InterPro" id="IPR042292">
    <property type="entry name" value="ARL15"/>
</dbReference>
<keyword evidence="4 11" id="KW-0812">Transmembrane</keyword>
<keyword evidence="9 11" id="KW-0472">Membrane</keyword>
<name>A0A1V9XFJ6_9ACAR</name>
<sequence>MHPPPDRTATVAPPLRSNLAGVVCYDQDGRAHGRLPTLLVDRSGVRLAMDELPAMDPTVVGIFVSLLIVLLSILVFLRSRTRSRNNVLICGISNAGKTVLYAGLCSGKPVQTYVSIKENQGNCLLANGRSFRLIDIPGNERQRVNIFDNYKATARAIVFVVDAVSFMKELKDVAEYAYTVLADPDTCTRHMPVLFACNKHDDDLAKSSAVIRSNLEKELNVLRKTQTSKLATTEGVQLGHTLGKENKPFEFNDLPQKIEFVDFSAKQGPEAVREWLSKV</sequence>
<reference evidence="12 13" key="1">
    <citation type="journal article" date="2017" name="Gigascience">
        <title>Draft genome of the honey bee ectoparasitic mite, Tropilaelaps mercedesae, is shaped by the parasitic life history.</title>
        <authorList>
            <person name="Dong X."/>
            <person name="Armstrong S.D."/>
            <person name="Xia D."/>
            <person name="Makepeace B.L."/>
            <person name="Darby A.C."/>
            <person name="Kadowaki T."/>
        </authorList>
    </citation>
    <scope>NUCLEOTIDE SEQUENCE [LARGE SCALE GENOMIC DNA]</scope>
    <source>
        <strain evidence="12">Wuxi-XJTLU</strain>
    </source>
</reference>
<dbReference type="PANTHER" id="PTHR46693:SF1">
    <property type="entry name" value="ADP-RIBOSYLATION FACTOR-LIKE PROTEIN 15"/>
    <property type="match status" value="1"/>
</dbReference>
<dbReference type="Gene3D" id="3.40.50.300">
    <property type="entry name" value="P-loop containing nucleotide triphosphate hydrolases"/>
    <property type="match status" value="1"/>
</dbReference>
<dbReference type="InParanoid" id="A0A1V9XFJ6"/>
<evidence type="ECO:0000256" key="5">
    <source>
        <dbReference type="ARBA" id="ARBA00022741"/>
    </source>
</evidence>
<evidence type="ECO:0000256" key="10">
    <source>
        <dbReference type="ARBA" id="ARBA00023170"/>
    </source>
</evidence>
<keyword evidence="13" id="KW-1185">Reference proteome</keyword>
<comment type="similarity">
    <text evidence="2">Belongs to the SRP receptor beta subunit family.</text>
</comment>